<proteinExistence type="predicted"/>
<dbReference type="Proteomes" id="UP000637061">
    <property type="component" value="Unassembled WGS sequence"/>
</dbReference>
<organism evidence="2 3">
    <name type="scientific">Pseudomonas putida</name>
    <name type="common">Arthrobacter siderocapsulatus</name>
    <dbReference type="NCBI Taxonomy" id="303"/>
    <lineage>
        <taxon>Bacteria</taxon>
        <taxon>Pseudomonadati</taxon>
        <taxon>Pseudomonadota</taxon>
        <taxon>Gammaproteobacteria</taxon>
        <taxon>Pseudomonadales</taxon>
        <taxon>Pseudomonadaceae</taxon>
        <taxon>Pseudomonas</taxon>
    </lineage>
</organism>
<dbReference type="RefSeq" id="WP_198746837.1">
    <property type="nucleotide sequence ID" value="NZ_JAEHTE010000002.1"/>
</dbReference>
<comment type="caution">
    <text evidence="2">The sequence shown here is derived from an EMBL/GenBank/DDBJ whole genome shotgun (WGS) entry which is preliminary data.</text>
</comment>
<feature type="chain" id="PRO_5034379394" evidence="1">
    <location>
        <begin position="24"/>
        <end position="238"/>
    </location>
</feature>
<dbReference type="AlphaFoldDB" id="A0A8I1JIQ3"/>
<reference evidence="2" key="1">
    <citation type="submission" date="2020-12" db="EMBL/GenBank/DDBJ databases">
        <title>Enhanced detection system for hospital associated transmission using whole genome sequencing surveillance.</title>
        <authorList>
            <person name="Harrison L.H."/>
            <person name="Van Tyne D."/>
            <person name="Marsh J.W."/>
            <person name="Griffith M.P."/>
            <person name="Snyder D.J."/>
            <person name="Cooper V.S."/>
            <person name="Mustapha M."/>
        </authorList>
    </citation>
    <scope>NUCLEOTIDE SEQUENCE</scope>
    <source>
        <strain evidence="2">PSB00042</strain>
    </source>
</reference>
<evidence type="ECO:0000313" key="3">
    <source>
        <dbReference type="Proteomes" id="UP000637061"/>
    </source>
</evidence>
<keyword evidence="1" id="KW-0732">Signal</keyword>
<protein>
    <submittedName>
        <fullName evidence="2">Uncharacterized protein</fullName>
    </submittedName>
</protein>
<feature type="signal peptide" evidence="1">
    <location>
        <begin position="1"/>
        <end position="23"/>
    </location>
</feature>
<gene>
    <name evidence="2" type="ORF">JEU22_04795</name>
</gene>
<sequence>MKFKPLAYAILFSLLATPISAIAATKQPPKKPVPVVEPPKAYEPEPICGVIGNHNITIPMDYALAGAIYDADQPGDGCSHRMIIAGMYMKLQDASPAASMEVSGYSDVYLIIGAVGKPYELGARKAIDNDIVQRSMAAAAKEVIYPSTMNRKLGKLNDAHYWGHQYFYTHDASGKMTPYKICKTYRREDRSPESCEFIYQDSQLGLAFRVGFDPAAPLDYEQVRALALQAIDKLLHKA</sequence>
<accession>A0A8I1JIQ3</accession>
<dbReference type="EMBL" id="JAEHTE010000002">
    <property type="protein sequence ID" value="MBI6883223.1"/>
    <property type="molecule type" value="Genomic_DNA"/>
</dbReference>
<evidence type="ECO:0000313" key="2">
    <source>
        <dbReference type="EMBL" id="MBI6883223.1"/>
    </source>
</evidence>
<name>A0A8I1JIQ3_PSEPU</name>
<evidence type="ECO:0000256" key="1">
    <source>
        <dbReference type="SAM" id="SignalP"/>
    </source>
</evidence>